<accession>A0A4R0NM21</accession>
<dbReference type="AlphaFoldDB" id="A0A4R0NM21"/>
<reference evidence="1 2" key="1">
    <citation type="submission" date="2019-02" db="EMBL/GenBank/DDBJ databases">
        <title>Pedobacter sp. RP-1-14 sp. nov., isolated from Arctic soil.</title>
        <authorList>
            <person name="Dahal R.H."/>
        </authorList>
    </citation>
    <scope>NUCLEOTIDE SEQUENCE [LARGE SCALE GENOMIC DNA]</scope>
    <source>
        <strain evidence="1 2">RP-1-14</strain>
    </source>
</reference>
<gene>
    <name evidence="1" type="ORF">EZ437_13395</name>
</gene>
<dbReference type="Proteomes" id="UP000293347">
    <property type="component" value="Unassembled WGS sequence"/>
</dbReference>
<dbReference type="RefSeq" id="WP_131596506.1">
    <property type="nucleotide sequence ID" value="NZ_SJSL01000002.1"/>
</dbReference>
<name>A0A4R0NM21_9SPHI</name>
<evidence type="ECO:0000313" key="2">
    <source>
        <dbReference type="Proteomes" id="UP000293347"/>
    </source>
</evidence>
<evidence type="ECO:0008006" key="3">
    <source>
        <dbReference type="Google" id="ProtNLM"/>
    </source>
</evidence>
<comment type="caution">
    <text evidence="1">The sequence shown here is derived from an EMBL/GenBank/DDBJ whole genome shotgun (WGS) entry which is preliminary data.</text>
</comment>
<dbReference type="OrthoDB" id="733944at2"/>
<sequence length="449" mass="50323">MKLYLYFLFALVFMFFSTCKKKPLKAEYVTDKDTVEEIQKTHKIIEVGTGDGNLVIDGSGMSLNCNDTIRIAKGSYNSINIKNIKSRNGCTVTIINTGLVEINGNFKQMNLQNLRGVNITGNGDPNIKYGFQFHDNIYRSVVISKPYSRATLQYASFKNIFDYVITFNESSEYDGTENSYAEDLKFLSISCENTATLLRVMGNVENNKIVGYIKGLEIAYLDYRNSEVGDIINVGNVEDYDIHHNRVMDINRTTNTHNGVFHCGGNGKFHDNFISNHSGNALRAWMFTLGSRPKNVLIYNNIVVNSRKYSAFETQSFSFFMGPKVTYANAQVYNNTCGNLNISKDWYGNVVDVYNLQGGYCKVFNNLAFNFPAPNPADKIINQQSSTTPQNSNNLYFNTAAEVGFSDQTTYTLTTSSAAKNKGLPARSLLEDFYGQSRSRTKPSIGAVE</sequence>
<protein>
    <recommendedName>
        <fullName evidence="3">Parallel beta helix pectate lyase-like protein</fullName>
    </recommendedName>
</protein>
<dbReference type="InterPro" id="IPR011050">
    <property type="entry name" value="Pectin_lyase_fold/virulence"/>
</dbReference>
<proteinExistence type="predicted"/>
<dbReference type="EMBL" id="SJSL01000002">
    <property type="protein sequence ID" value="TCD01706.1"/>
    <property type="molecule type" value="Genomic_DNA"/>
</dbReference>
<organism evidence="1 2">
    <name type="scientific">Pedobacter psychroterrae</name>
    <dbReference type="NCBI Taxonomy" id="2530453"/>
    <lineage>
        <taxon>Bacteria</taxon>
        <taxon>Pseudomonadati</taxon>
        <taxon>Bacteroidota</taxon>
        <taxon>Sphingobacteriia</taxon>
        <taxon>Sphingobacteriales</taxon>
        <taxon>Sphingobacteriaceae</taxon>
        <taxon>Pedobacter</taxon>
    </lineage>
</organism>
<evidence type="ECO:0000313" key="1">
    <source>
        <dbReference type="EMBL" id="TCD01706.1"/>
    </source>
</evidence>
<dbReference type="SUPFAM" id="SSF51126">
    <property type="entry name" value="Pectin lyase-like"/>
    <property type="match status" value="1"/>
</dbReference>
<keyword evidence="2" id="KW-1185">Reference proteome</keyword>